<feature type="region of interest" description="Disordered" evidence="1">
    <location>
        <begin position="1"/>
        <end position="22"/>
    </location>
</feature>
<dbReference type="EMBL" id="JAHHZF010000002">
    <property type="protein sequence ID" value="MBT9288474.1"/>
    <property type="molecule type" value="Genomic_DNA"/>
</dbReference>
<keyword evidence="4" id="KW-1185">Reference proteome</keyword>
<dbReference type="InterPro" id="IPR039448">
    <property type="entry name" value="Beta_helix"/>
</dbReference>
<dbReference type="PANTHER" id="PTHR36453">
    <property type="entry name" value="SECRETED PROTEIN-RELATED"/>
    <property type="match status" value="1"/>
</dbReference>
<gene>
    <name evidence="3" type="ORF">KL771_03380</name>
</gene>
<dbReference type="InterPro" id="IPR011050">
    <property type="entry name" value="Pectin_lyase_fold/virulence"/>
</dbReference>
<reference evidence="3 4" key="1">
    <citation type="submission" date="2021-06" db="EMBL/GenBank/DDBJ databases">
        <authorList>
            <person name="Grouzdev D.S."/>
            <person name="Koziaeva V."/>
        </authorList>
    </citation>
    <scope>NUCLEOTIDE SEQUENCE [LARGE SCALE GENOMIC DNA]</scope>
    <source>
        <strain evidence="3 4">22</strain>
    </source>
</reference>
<sequence length="782" mass="81937">MTESRQAERGGETSFHPDGGSMGRSAALAFIFRSFLDRHPVAGPGDGRMAAGPVAAWRRGPGWGSPVRRDSLSAGPEPEADANPCRAGGPRTGRITRPRAAGSAGAIDRPGAAPLRRPPQAPAEWTAHNRRAAVWGVFGRGGRLLSIALAMLALWASAAASEEFTIRVAPPSDPGAIGRALAAAREHRRTRPEDAVTLLLQPGTYRVKAPIVLGPGDSGVPGGPLTLRGAAGGGTVLSGAVPLGSTRVQPSWMHGAAPGAGAEDFSAAAEAGYAFFAGDRRLMPTRMPTVGYDRRALQTVGAAGDKVAIRLRPDEFERLAGQPNLWVSGYLAYDWLREVLPVTGSDPETKSLIVDRLREFPPRAIGRIAVYNADLGPGAPGAVVLDRGPRGPSIRLGASGQDVEVIVSRGVVVLKDARWIRLANLAIERSFGPALAVDGSRNVSVEDCYVGQTIGTGLRIDGGEDVAVRRCVVADTTGTGVTVSGGDRPSLTESRHRIEDTVVAWFGQVRLAPGLSLSGVGATVSGCLIVHGPHWGIQVVGNEHSVAGNEFADLVRETDDAGVIYMGRDWTQRGNRIADNFIHDFGPIDRTDPASVFGIYLDDQFSGVEIIGNVIAGGRYGVLVGGGRDNHVVGNLFVAPREAGIFMDDRGLAWQQAYGKPDSVLMKKLHAVDIQSPTWRARYPALAAFPGDRPGAPVGNAFEDNLAVDAPVAKAWRASTVPFLRETGSRTVSPSGLSAWSAQAIGALAASLRPGAPPAPPADRRSALAGLAYFDRAESGGP</sequence>
<feature type="region of interest" description="Disordered" evidence="1">
    <location>
        <begin position="58"/>
        <end position="123"/>
    </location>
</feature>
<dbReference type="SUPFAM" id="SSF51126">
    <property type="entry name" value="Pectin lyase-like"/>
    <property type="match status" value="1"/>
</dbReference>
<evidence type="ECO:0000256" key="1">
    <source>
        <dbReference type="SAM" id="MobiDB-lite"/>
    </source>
</evidence>
<dbReference type="Proteomes" id="UP000766595">
    <property type="component" value="Unassembled WGS sequence"/>
</dbReference>
<dbReference type="AlphaFoldDB" id="A0A947D183"/>
<evidence type="ECO:0000313" key="4">
    <source>
        <dbReference type="Proteomes" id="UP000766595"/>
    </source>
</evidence>
<evidence type="ECO:0000259" key="2">
    <source>
        <dbReference type="Pfam" id="PF13229"/>
    </source>
</evidence>
<protein>
    <submittedName>
        <fullName evidence="3">Right-handed parallel beta-helix repeat-containing protein</fullName>
    </submittedName>
</protein>
<feature type="compositionally biased region" description="Basic and acidic residues" evidence="1">
    <location>
        <begin position="1"/>
        <end position="11"/>
    </location>
</feature>
<feature type="compositionally biased region" description="Low complexity" evidence="1">
    <location>
        <begin position="86"/>
        <end position="102"/>
    </location>
</feature>
<proteinExistence type="predicted"/>
<accession>A0A947D183</accession>
<dbReference type="InterPro" id="IPR012334">
    <property type="entry name" value="Pectin_lyas_fold"/>
</dbReference>
<feature type="domain" description="Right handed beta helix" evidence="2">
    <location>
        <begin position="457"/>
        <end position="637"/>
    </location>
</feature>
<name>A0A947D183_9HYPH</name>
<dbReference type="Gene3D" id="2.160.20.10">
    <property type="entry name" value="Single-stranded right-handed beta-helix, Pectin lyase-like"/>
    <property type="match status" value="3"/>
</dbReference>
<evidence type="ECO:0000313" key="3">
    <source>
        <dbReference type="EMBL" id="MBT9288474.1"/>
    </source>
</evidence>
<dbReference type="Pfam" id="PF13229">
    <property type="entry name" value="Beta_helix"/>
    <property type="match status" value="1"/>
</dbReference>
<comment type="caution">
    <text evidence="3">The sequence shown here is derived from an EMBL/GenBank/DDBJ whole genome shotgun (WGS) entry which is preliminary data.</text>
</comment>
<dbReference type="SMART" id="SM00710">
    <property type="entry name" value="PbH1"/>
    <property type="match status" value="5"/>
</dbReference>
<organism evidence="3 4">
    <name type="scientific">Prosthecodimorpha staleyi</name>
    <dbReference type="NCBI Taxonomy" id="2840188"/>
    <lineage>
        <taxon>Bacteria</taxon>
        <taxon>Pseudomonadati</taxon>
        <taxon>Pseudomonadota</taxon>
        <taxon>Alphaproteobacteria</taxon>
        <taxon>Hyphomicrobiales</taxon>
        <taxon>Ancalomicrobiaceae</taxon>
        <taxon>Prosthecodimorpha</taxon>
    </lineage>
</organism>
<dbReference type="PANTHER" id="PTHR36453:SF1">
    <property type="entry name" value="RIGHT HANDED BETA HELIX DOMAIN-CONTAINING PROTEIN"/>
    <property type="match status" value="1"/>
</dbReference>
<dbReference type="InterPro" id="IPR006626">
    <property type="entry name" value="PbH1"/>
</dbReference>